<evidence type="ECO:0000256" key="1">
    <source>
        <dbReference type="SAM" id="Phobius"/>
    </source>
</evidence>
<dbReference type="AlphaFoldDB" id="A0A0F9CAI5"/>
<keyword evidence="1" id="KW-1133">Transmembrane helix</keyword>
<feature type="transmembrane region" description="Helical" evidence="1">
    <location>
        <begin position="98"/>
        <end position="118"/>
    </location>
</feature>
<reference evidence="2" key="1">
    <citation type="journal article" date="2015" name="Nature">
        <title>Complex archaea that bridge the gap between prokaryotes and eukaryotes.</title>
        <authorList>
            <person name="Spang A."/>
            <person name="Saw J.H."/>
            <person name="Jorgensen S.L."/>
            <person name="Zaremba-Niedzwiedzka K."/>
            <person name="Martijn J."/>
            <person name="Lind A.E."/>
            <person name="van Eijk R."/>
            <person name="Schleper C."/>
            <person name="Guy L."/>
            <person name="Ettema T.J."/>
        </authorList>
    </citation>
    <scope>NUCLEOTIDE SEQUENCE</scope>
</reference>
<dbReference type="EMBL" id="LAZR01034047">
    <property type="protein sequence ID" value="KKL46393.1"/>
    <property type="molecule type" value="Genomic_DNA"/>
</dbReference>
<organism evidence="2">
    <name type="scientific">marine sediment metagenome</name>
    <dbReference type="NCBI Taxonomy" id="412755"/>
    <lineage>
        <taxon>unclassified sequences</taxon>
        <taxon>metagenomes</taxon>
        <taxon>ecological metagenomes</taxon>
    </lineage>
</organism>
<keyword evidence="1" id="KW-0812">Transmembrane</keyword>
<proteinExistence type="predicted"/>
<feature type="transmembrane region" description="Helical" evidence="1">
    <location>
        <begin position="33"/>
        <end position="53"/>
    </location>
</feature>
<feature type="transmembrane region" description="Helical" evidence="1">
    <location>
        <begin position="138"/>
        <end position="155"/>
    </location>
</feature>
<sequence>MVNKQVGIVVFTAVEVVTLVVWLIFALEASDALFSILAVLVLIGGLTLEHLITYNVIHKRSLFDFRGLPVGQKAVVSLIETGIWVVWLVIARQDIAGGFEHIIAAVVLFGLLIIEHTISDNVFTGRKLFERLADKRTIGFSIVEAAGAAIWLVLIDVDLAILGVIVLAIASFLEHNLAVNLALREDPQQLR</sequence>
<gene>
    <name evidence="2" type="ORF">LCGC14_2346000</name>
</gene>
<protein>
    <submittedName>
        <fullName evidence="2">Uncharacterized protein</fullName>
    </submittedName>
</protein>
<name>A0A0F9CAI5_9ZZZZ</name>
<feature type="transmembrane region" description="Helical" evidence="1">
    <location>
        <begin position="161"/>
        <end position="183"/>
    </location>
</feature>
<keyword evidence="1" id="KW-0472">Membrane</keyword>
<feature type="transmembrane region" description="Helical" evidence="1">
    <location>
        <begin position="74"/>
        <end position="92"/>
    </location>
</feature>
<feature type="transmembrane region" description="Helical" evidence="1">
    <location>
        <begin position="7"/>
        <end position="27"/>
    </location>
</feature>
<accession>A0A0F9CAI5</accession>
<evidence type="ECO:0000313" key="2">
    <source>
        <dbReference type="EMBL" id="KKL46393.1"/>
    </source>
</evidence>
<comment type="caution">
    <text evidence="2">The sequence shown here is derived from an EMBL/GenBank/DDBJ whole genome shotgun (WGS) entry which is preliminary data.</text>
</comment>